<evidence type="ECO:0000313" key="2">
    <source>
        <dbReference type="Proteomes" id="UP000241818"/>
    </source>
</evidence>
<evidence type="ECO:0000313" key="1">
    <source>
        <dbReference type="EMBL" id="PSS12928.1"/>
    </source>
</evidence>
<dbReference type="RefSeq" id="XP_024718919.1">
    <property type="nucleotide sequence ID" value="XM_024865367.1"/>
</dbReference>
<dbReference type="EMBL" id="KZ679014">
    <property type="protein sequence ID" value="PSS12928.1"/>
    <property type="molecule type" value="Genomic_DNA"/>
</dbReference>
<dbReference type="InParanoid" id="A0A2T3AW81"/>
<name>A0A2T3AW81_AMORE</name>
<organism evidence="1 2">
    <name type="scientific">Amorphotheca resinae ATCC 22711</name>
    <dbReference type="NCBI Taxonomy" id="857342"/>
    <lineage>
        <taxon>Eukaryota</taxon>
        <taxon>Fungi</taxon>
        <taxon>Dikarya</taxon>
        <taxon>Ascomycota</taxon>
        <taxon>Pezizomycotina</taxon>
        <taxon>Leotiomycetes</taxon>
        <taxon>Helotiales</taxon>
        <taxon>Amorphothecaceae</taxon>
        <taxon>Amorphotheca</taxon>
    </lineage>
</organism>
<keyword evidence="2" id="KW-1185">Reference proteome</keyword>
<protein>
    <submittedName>
        <fullName evidence="1">Uncharacterized protein</fullName>
    </submittedName>
</protein>
<dbReference type="Proteomes" id="UP000241818">
    <property type="component" value="Unassembled WGS sequence"/>
</dbReference>
<accession>A0A2T3AW81</accession>
<reference evidence="1 2" key="1">
    <citation type="journal article" date="2018" name="New Phytol.">
        <title>Comparative genomics and transcriptomics depict ericoid mycorrhizal fungi as versatile saprotrophs and plant mutualists.</title>
        <authorList>
            <person name="Martino E."/>
            <person name="Morin E."/>
            <person name="Grelet G.A."/>
            <person name="Kuo A."/>
            <person name="Kohler A."/>
            <person name="Daghino S."/>
            <person name="Barry K.W."/>
            <person name="Cichocki N."/>
            <person name="Clum A."/>
            <person name="Dockter R.B."/>
            <person name="Hainaut M."/>
            <person name="Kuo R.C."/>
            <person name="LaButti K."/>
            <person name="Lindahl B.D."/>
            <person name="Lindquist E.A."/>
            <person name="Lipzen A."/>
            <person name="Khouja H.R."/>
            <person name="Magnuson J."/>
            <person name="Murat C."/>
            <person name="Ohm R.A."/>
            <person name="Singer S.W."/>
            <person name="Spatafora J.W."/>
            <person name="Wang M."/>
            <person name="Veneault-Fourrey C."/>
            <person name="Henrissat B."/>
            <person name="Grigoriev I.V."/>
            <person name="Martin F.M."/>
            <person name="Perotto S."/>
        </authorList>
    </citation>
    <scope>NUCLEOTIDE SEQUENCE [LARGE SCALE GENOMIC DNA]</scope>
    <source>
        <strain evidence="1 2">ATCC 22711</strain>
    </source>
</reference>
<dbReference type="GeneID" id="36573448"/>
<proteinExistence type="predicted"/>
<sequence>MVAKLPRFSPFVPVLSTVSVLQAKKKTPKNHIHFSVHVASLSLALLRPLLIFISILRPSTSDPSPGCSSLSLLIKILLIPSSLSASIDRDWQKKHYRPTDPRPCAGRDLQFLNHDRLFNSQLEPPMRWQSTAPTTACPVLQCFMAVTAKRIYRP</sequence>
<gene>
    <name evidence="1" type="ORF">M430DRAFT_262643</name>
</gene>
<dbReference type="AlphaFoldDB" id="A0A2T3AW81"/>